<dbReference type="InterPro" id="IPR050708">
    <property type="entry name" value="T6SS_VgrG/RHS"/>
</dbReference>
<keyword evidence="2" id="KW-0964">Secreted</keyword>
<dbReference type="Pfam" id="PF12256">
    <property type="entry name" value="TcdB_toxin_midN"/>
    <property type="match status" value="1"/>
</dbReference>
<dbReference type="Pfam" id="PF05593">
    <property type="entry name" value="RHS_repeat"/>
    <property type="match status" value="3"/>
</dbReference>
<reference evidence="8" key="1">
    <citation type="submission" date="2021-08" db="EMBL/GenBank/DDBJ databases">
        <authorList>
            <person name="Stevens D.C."/>
        </authorList>
    </citation>
    <scope>NUCLEOTIDE SEQUENCE</scope>
    <source>
        <strain evidence="8">DSM 53165</strain>
    </source>
</reference>
<keyword evidence="5" id="KW-0732">Signal</keyword>
<keyword evidence="9" id="KW-1185">Reference proteome</keyword>
<dbReference type="RefSeq" id="WP_224191412.1">
    <property type="nucleotide sequence ID" value="NZ_JAIRAU010000008.1"/>
</dbReference>
<dbReference type="InterPro" id="IPR031325">
    <property type="entry name" value="RHS_repeat"/>
</dbReference>
<feature type="signal peptide" evidence="5">
    <location>
        <begin position="1"/>
        <end position="21"/>
    </location>
</feature>
<feature type="region of interest" description="Disordered" evidence="4">
    <location>
        <begin position="1900"/>
        <end position="1953"/>
    </location>
</feature>
<evidence type="ECO:0000256" key="3">
    <source>
        <dbReference type="ARBA" id="ARBA00023026"/>
    </source>
</evidence>
<keyword evidence="3" id="KW-0843">Virulence</keyword>
<comment type="caution">
    <text evidence="8">The sequence shown here is derived from an EMBL/GenBank/DDBJ whole genome shotgun (WGS) entry which is preliminary data.</text>
</comment>
<dbReference type="NCBIfam" id="TIGR01643">
    <property type="entry name" value="YD_repeat_2x"/>
    <property type="match status" value="3"/>
</dbReference>
<dbReference type="Proteomes" id="UP001139031">
    <property type="component" value="Unassembled WGS sequence"/>
</dbReference>
<dbReference type="InterPro" id="IPR028994">
    <property type="entry name" value="Integrin_alpha_N"/>
</dbReference>
<evidence type="ECO:0000256" key="4">
    <source>
        <dbReference type="SAM" id="MobiDB-lite"/>
    </source>
</evidence>
<dbReference type="Gene3D" id="2.180.10.10">
    <property type="entry name" value="RHS repeat-associated core"/>
    <property type="match status" value="4"/>
</dbReference>
<evidence type="ECO:0000313" key="9">
    <source>
        <dbReference type="Proteomes" id="UP001139031"/>
    </source>
</evidence>
<gene>
    <name evidence="8" type="ORF">K7C98_10220</name>
</gene>
<organism evidence="8 9">
    <name type="scientific">Nannocystis pusilla</name>
    <dbReference type="NCBI Taxonomy" id="889268"/>
    <lineage>
        <taxon>Bacteria</taxon>
        <taxon>Pseudomonadati</taxon>
        <taxon>Myxococcota</taxon>
        <taxon>Polyangia</taxon>
        <taxon>Nannocystales</taxon>
        <taxon>Nannocystaceae</taxon>
        <taxon>Nannocystis</taxon>
    </lineage>
</organism>
<evidence type="ECO:0000256" key="1">
    <source>
        <dbReference type="ARBA" id="ARBA00004613"/>
    </source>
</evidence>
<feature type="domain" description="Deoxyribonuclease NucA/NucB" evidence="7">
    <location>
        <begin position="1913"/>
        <end position="1975"/>
    </location>
</feature>
<dbReference type="InterPro" id="IPR029476">
    <property type="entry name" value="DNase_NucA_NucB"/>
</dbReference>
<dbReference type="EMBL" id="JAIRAU010000008">
    <property type="protein sequence ID" value="MBZ5709637.1"/>
    <property type="molecule type" value="Genomic_DNA"/>
</dbReference>
<evidence type="ECO:0008006" key="10">
    <source>
        <dbReference type="Google" id="ProtNLM"/>
    </source>
</evidence>
<evidence type="ECO:0000259" key="7">
    <source>
        <dbReference type="Pfam" id="PF14040"/>
    </source>
</evidence>
<sequence length="1978" mass="212874">MSLRTGLIITGLALLASTARADTSATLATAINIPKGPASIEGFGRAYEVSPATGLPSLSYPIDVPPGRAGHAPTLALRYDAGGGAGLVGLGWSLGLPAIERSPRAGLPRDGEPPVWILRHLGDGEELTETAPGIYRQRIEQGAPIVVRELPGGAMAALATDGTGYLFGLEDDARLVGDAGVLRLEISAITDVHGNRIDFHYTRQDGTDTPLLSAITYNDGRAQVRLDYEPRPDIITSRALGLRITLAHRLKAIRTEAAGEPVRTTTLTYTRSTETPSSRLTSIATVAADGAALPTWRLDYTGEATTPLAREVAGAPALDPTADGRAWLDVDGDALPDLLEGEPGAWRYRKNLGDVRLAPNWTDLPSPAVALASTTRFADLTGDGVQDLLAQPTPGELWSYLGGGASLFGKADPIPLDLGFELADPRVALVDLNLDGRIDVLRHDDADGWIWLRHRDLASYEPAEAVPPPPAGMRLGDPDVQLADVDGDRLPDLVRILRADARILVAAGAGLGLFDEPIELAGVPAMQETDRWELTDINGDGAADILRIGGSQLDLHINQLDGSFAAAGSVTWPALEADEVVIVTDIDGSGTVDVLRVDTDGSQPWRVWSLYPERPGLLARFENGLGYVREHRYRSAAALAAEDADAGTPWTTTPPEPLPVLAETREDDGAGWSSTLRSGLRDGWYDPARGEFRGFAELRDETTGDAYTEPATLVRRYDLGQTEEARALQLLASETASPRGVLVHEEHTLEVDMPAPGVRAVRRIATDTYHIEAGPESAAVRVRTEWDHDEWGNVLEERALGRVDRQTAADLPGDERITTSVYAEPTVEDGPRDRLAEQTVTDADGTPITATRTYYDGEAEQGLPLGQLGARGVVARVETWTEGETWIASLRQTVDARGNITRVRDAEDGTLERLYDAQGLFPAEERLHLPAGDLVTTAVWDARYGHPLSVTRPSGATTRAEYDGLGRLVAEALPGDSPELPTTRYRYFLDGSTPRPSIVTELRRVSGEPDVDLIADHLDGLGRPRVRVTQDDTGTAAVLDEARVYSDAGAVAELVEGQPLAAAALNPGAAIELPGDWPRSITHADALGRVVFTRDADGRETRTTYGPLRSERRDHEDVHPEPPYQDTPERAELDGLGHTVARLELLADRTITHRYEHDAAGRLAVYTDPAGHRTAFTRDGAGRLTRVDSPDAGAIRQRFDRTGRLRERTDATGARVTWTFDPLGRLLHERAHDPAGEPVGEARYKYDGAGPHARGQLAEVEDDAGRVAFTYDARGRIVNTTRTFAAARGDVTFSLGQVYDAQDRVVRDIYPDGSTLDHDYTPRGLERPLQHFTDDVEYDALARWRRIGLPSGVALHRELDRGGRVLSQDVTADSRALLSLAHRYDAAGQLAETRDDLAAEGLSLAQTFVYDDLRRLVGHTAAGVTQTWRYSDDGNLLAHAGRTLGYDDARPHAAVTLDHQVLDYDAAGQLAAVADEGSLPAGTWRYDPLGRVRSFTSVDGRRVEHVYAYTGERAIRREYDARGQLEHEVLYFTKNAEVRDRQLVRWVHFAGERIAESPVPLPAGGFGELQAAVPSATGLRSLHALAVLVLLGLLALLAAVARRVPRPRSRLAPAVLALAGLTLSCHRGGGSDHALVPDEHTRFHVADRLGSAALVLDYRGRVVARDAADPYGAPRIAWRSGLALGPTYRFTSKEDDPLSGAVAIGVRHYLPALGRWASPDPHFLLDNPDAALSTPGEANPYSYVGGNPVTFTDPTGHKGVAHGSENRPGVLDNYPGSPNAGFGARMAAVARDRALAEYRTAQLTAAALGVLDLALTTLDWATTASDAYDTAAALAAGPVGLIGKGGKLGAKQALKQARKAVRKALDDALEVVKDVQLRLSRHPKASQHVLDAKRAGHPDVLTIERPGTSGRRAQSMKGHQKVKGKDRDEYPPAFTREGGEGASVRPIDPSDNRGAGACIGNACRGLPDGTKIRIVVTE</sequence>
<name>A0ABS7TNB5_9BACT</name>
<evidence type="ECO:0000256" key="5">
    <source>
        <dbReference type="SAM" id="SignalP"/>
    </source>
</evidence>
<feature type="chain" id="PRO_5045090084" description="Insecticide toxin TcdB middle/N-terminal domain-containing protein" evidence="5">
    <location>
        <begin position="22"/>
        <end position="1978"/>
    </location>
</feature>
<dbReference type="PANTHER" id="PTHR32305">
    <property type="match status" value="1"/>
</dbReference>
<accession>A0ABS7TNB5</accession>
<feature type="domain" description="Insecticide toxin TcdB middle/N-terminal" evidence="6">
    <location>
        <begin position="573"/>
        <end position="703"/>
    </location>
</feature>
<dbReference type="Pfam" id="PF03534">
    <property type="entry name" value="SpvB"/>
    <property type="match status" value="1"/>
</dbReference>
<evidence type="ECO:0000259" key="6">
    <source>
        <dbReference type="Pfam" id="PF12256"/>
    </source>
</evidence>
<dbReference type="Pfam" id="PF14040">
    <property type="entry name" value="DNase_NucA_NucB"/>
    <property type="match status" value="1"/>
</dbReference>
<feature type="compositionally biased region" description="Basic and acidic residues" evidence="4">
    <location>
        <begin position="1109"/>
        <end position="1120"/>
    </location>
</feature>
<dbReference type="PANTHER" id="PTHR32305:SF15">
    <property type="entry name" value="PROTEIN RHSA-RELATED"/>
    <property type="match status" value="1"/>
</dbReference>
<evidence type="ECO:0000313" key="8">
    <source>
        <dbReference type="EMBL" id="MBZ5709637.1"/>
    </source>
</evidence>
<dbReference type="SUPFAM" id="SSF69318">
    <property type="entry name" value="Integrin alpha N-terminal domain"/>
    <property type="match status" value="1"/>
</dbReference>
<dbReference type="InterPro" id="IPR022385">
    <property type="entry name" value="Rhs_assc_core"/>
</dbReference>
<feature type="region of interest" description="Disordered" evidence="4">
    <location>
        <begin position="1098"/>
        <end position="1131"/>
    </location>
</feature>
<dbReference type="InterPro" id="IPR003284">
    <property type="entry name" value="Sal_SpvB"/>
</dbReference>
<dbReference type="NCBIfam" id="TIGR03696">
    <property type="entry name" value="Rhs_assc_core"/>
    <property type="match status" value="1"/>
</dbReference>
<evidence type="ECO:0000256" key="2">
    <source>
        <dbReference type="ARBA" id="ARBA00022525"/>
    </source>
</evidence>
<comment type="subcellular location">
    <subcellularLocation>
        <location evidence="1">Secreted</location>
    </subcellularLocation>
</comment>
<protein>
    <recommendedName>
        <fullName evidence="10">Insecticide toxin TcdB middle/N-terminal domain-containing protein</fullName>
    </recommendedName>
</protein>
<proteinExistence type="predicted"/>
<dbReference type="InterPro" id="IPR006530">
    <property type="entry name" value="YD"/>
</dbReference>
<dbReference type="InterPro" id="IPR022045">
    <property type="entry name" value="TcdB_toxin_mid/N"/>
</dbReference>